<feature type="region of interest" description="Disordered" evidence="1">
    <location>
        <begin position="1"/>
        <end position="160"/>
    </location>
</feature>
<protein>
    <submittedName>
        <fullName evidence="2">Uncharacterized protein</fullName>
    </submittedName>
</protein>
<keyword evidence="3" id="KW-1185">Reference proteome</keyword>
<gene>
    <name evidence="2" type="ORF">NDU88_009616</name>
</gene>
<reference evidence="2" key="1">
    <citation type="journal article" date="2022" name="bioRxiv">
        <title>Sequencing and chromosome-scale assembly of the giantPleurodeles waltlgenome.</title>
        <authorList>
            <person name="Brown T."/>
            <person name="Elewa A."/>
            <person name="Iarovenko S."/>
            <person name="Subramanian E."/>
            <person name="Araus A.J."/>
            <person name="Petzold A."/>
            <person name="Susuki M."/>
            <person name="Suzuki K.-i.T."/>
            <person name="Hayashi T."/>
            <person name="Toyoda A."/>
            <person name="Oliveira C."/>
            <person name="Osipova E."/>
            <person name="Leigh N.D."/>
            <person name="Simon A."/>
            <person name="Yun M.H."/>
        </authorList>
    </citation>
    <scope>NUCLEOTIDE SEQUENCE</scope>
    <source>
        <strain evidence="2">20211129_DDA</strain>
        <tissue evidence="2">Liver</tissue>
    </source>
</reference>
<proteinExistence type="predicted"/>
<evidence type="ECO:0000313" key="2">
    <source>
        <dbReference type="EMBL" id="KAJ1156899.1"/>
    </source>
</evidence>
<dbReference type="AlphaFoldDB" id="A0AAV7RVQ7"/>
<organism evidence="2 3">
    <name type="scientific">Pleurodeles waltl</name>
    <name type="common">Iberian ribbed newt</name>
    <dbReference type="NCBI Taxonomy" id="8319"/>
    <lineage>
        <taxon>Eukaryota</taxon>
        <taxon>Metazoa</taxon>
        <taxon>Chordata</taxon>
        <taxon>Craniata</taxon>
        <taxon>Vertebrata</taxon>
        <taxon>Euteleostomi</taxon>
        <taxon>Amphibia</taxon>
        <taxon>Batrachia</taxon>
        <taxon>Caudata</taxon>
        <taxon>Salamandroidea</taxon>
        <taxon>Salamandridae</taxon>
        <taxon>Pleurodelinae</taxon>
        <taxon>Pleurodeles</taxon>
    </lineage>
</organism>
<feature type="compositionally biased region" description="Low complexity" evidence="1">
    <location>
        <begin position="19"/>
        <end position="35"/>
    </location>
</feature>
<evidence type="ECO:0000313" key="3">
    <source>
        <dbReference type="Proteomes" id="UP001066276"/>
    </source>
</evidence>
<accession>A0AAV7RVQ7</accession>
<comment type="caution">
    <text evidence="2">The sequence shown here is derived from an EMBL/GenBank/DDBJ whole genome shotgun (WGS) entry which is preliminary data.</text>
</comment>
<name>A0AAV7RVQ7_PLEWA</name>
<dbReference type="Proteomes" id="UP001066276">
    <property type="component" value="Chromosome 5"/>
</dbReference>
<dbReference type="EMBL" id="JANPWB010000009">
    <property type="protein sequence ID" value="KAJ1156899.1"/>
    <property type="molecule type" value="Genomic_DNA"/>
</dbReference>
<sequence length="160" mass="16374">MHPRTSAATSRPLVRQGKSSSEGASAPPSSSGPQHSPHRTPASAPSSWATVFAAPNTKGAAGPGPTTRLDPPRTAHIGFRRGPMPDAPCPRLSAPRAPPVSSGTLWSAAHLTALGHPGPSPGGVAHQSSGARAAELGRTPPLTPPSWPRPRDVTQQLVRD</sequence>
<evidence type="ECO:0000256" key="1">
    <source>
        <dbReference type="SAM" id="MobiDB-lite"/>
    </source>
</evidence>